<reference evidence="2" key="1">
    <citation type="submission" date="2024-02" db="UniProtKB">
        <authorList>
            <consortium name="WormBaseParasite"/>
        </authorList>
    </citation>
    <scope>IDENTIFICATION</scope>
</reference>
<dbReference type="AlphaFoldDB" id="A0AAF5DCK9"/>
<dbReference type="WBParaSite" id="TCONS_00010426.p1">
    <property type="protein sequence ID" value="TCONS_00010426.p1"/>
    <property type="gene ID" value="XLOC_003545"/>
</dbReference>
<name>A0AAF5DCK9_STRER</name>
<dbReference type="Proteomes" id="UP000035681">
    <property type="component" value="Unplaced"/>
</dbReference>
<accession>A0AAF5DCK9</accession>
<organism evidence="1 2">
    <name type="scientific">Strongyloides stercoralis</name>
    <name type="common">Threadworm</name>
    <dbReference type="NCBI Taxonomy" id="6248"/>
    <lineage>
        <taxon>Eukaryota</taxon>
        <taxon>Metazoa</taxon>
        <taxon>Ecdysozoa</taxon>
        <taxon>Nematoda</taxon>
        <taxon>Chromadorea</taxon>
        <taxon>Rhabditida</taxon>
        <taxon>Tylenchina</taxon>
        <taxon>Panagrolaimomorpha</taxon>
        <taxon>Strongyloidoidea</taxon>
        <taxon>Strongyloididae</taxon>
        <taxon>Strongyloides</taxon>
    </lineage>
</organism>
<sequence>MAAKPTDPPITTTTAAVCPKENNKAMVYMDPSVDGANIANPNIAGSKTGTPCPYCANTKYFDPAPTDTFAGTDAINTYQCPDAQPLCLCDETKCYTETDKTVSVSLYPYCTAATDCSAYAILSAQQDTMGVGGANGIPVWTPDGTLDANFNFLPVTSGKYMKVSAISCGTCPVALTSPSCLPQPLTMAYLIRIINCFRVLK</sequence>
<keyword evidence="1" id="KW-1185">Reference proteome</keyword>
<protein>
    <submittedName>
        <fullName evidence="2">Uncharacterized protein</fullName>
    </submittedName>
</protein>
<proteinExistence type="predicted"/>
<evidence type="ECO:0000313" key="1">
    <source>
        <dbReference type="Proteomes" id="UP000035681"/>
    </source>
</evidence>
<evidence type="ECO:0000313" key="2">
    <source>
        <dbReference type="WBParaSite" id="TCONS_00010426.p1"/>
    </source>
</evidence>